<name>A0A1I1K0R2_9SPHI</name>
<keyword evidence="5 6" id="KW-0413">Isomerase</keyword>
<evidence type="ECO:0000259" key="8">
    <source>
        <dbReference type="PROSITE" id="PS50059"/>
    </source>
</evidence>
<proteinExistence type="inferred from homology"/>
<evidence type="ECO:0000313" key="9">
    <source>
        <dbReference type="EMBL" id="SFC52348.1"/>
    </source>
</evidence>
<dbReference type="SUPFAM" id="SSF54534">
    <property type="entry name" value="FKBP-like"/>
    <property type="match status" value="2"/>
</dbReference>
<evidence type="ECO:0000256" key="5">
    <source>
        <dbReference type="ARBA" id="ARBA00023235"/>
    </source>
</evidence>
<accession>A0A1I1K0R2</accession>
<dbReference type="Proteomes" id="UP000199577">
    <property type="component" value="Unassembled WGS sequence"/>
</dbReference>
<comment type="catalytic activity">
    <reaction evidence="1 6">
        <text>[protein]-peptidylproline (omega=180) = [protein]-peptidylproline (omega=0)</text>
        <dbReference type="Rhea" id="RHEA:16237"/>
        <dbReference type="Rhea" id="RHEA-COMP:10747"/>
        <dbReference type="Rhea" id="RHEA-COMP:10748"/>
        <dbReference type="ChEBI" id="CHEBI:83833"/>
        <dbReference type="ChEBI" id="CHEBI:83834"/>
        <dbReference type="EC" id="5.2.1.8"/>
    </reaction>
</comment>
<evidence type="ECO:0000256" key="1">
    <source>
        <dbReference type="ARBA" id="ARBA00000971"/>
    </source>
</evidence>
<reference evidence="9 10" key="1">
    <citation type="submission" date="2016-10" db="EMBL/GenBank/DDBJ databases">
        <authorList>
            <person name="de Groot N.N."/>
        </authorList>
    </citation>
    <scope>NUCLEOTIDE SEQUENCE [LARGE SCALE GENOMIC DNA]</scope>
    <source>
        <strain evidence="9 10">DSM 22900</strain>
    </source>
</reference>
<dbReference type="InterPro" id="IPR046357">
    <property type="entry name" value="PPIase_dom_sf"/>
</dbReference>
<feature type="signal peptide" evidence="7">
    <location>
        <begin position="1"/>
        <end position="18"/>
    </location>
</feature>
<dbReference type="PANTHER" id="PTHR43811:SF19">
    <property type="entry name" value="39 KDA FK506-BINDING NUCLEAR PROTEIN"/>
    <property type="match status" value="1"/>
</dbReference>
<gene>
    <name evidence="9" type="ORF">SAMN05421747_11372</name>
</gene>
<keyword evidence="7" id="KW-0732">Signal</keyword>
<dbReference type="OrthoDB" id="9814548at2"/>
<dbReference type="InterPro" id="IPR001179">
    <property type="entry name" value="PPIase_FKBP_dom"/>
</dbReference>
<dbReference type="Gene3D" id="3.10.50.40">
    <property type="match status" value="1"/>
</dbReference>
<sequence>MKKSIFSLGLAAAVLAGACQQFKTGDGGLQYKIVKDNGQPKAQTGDLLSVNMTVTTDRNDSLLTSTYKIGLPQIVNITPDTLPGAYSGDYSSMFRMLGEGDSAIFKLNLDTMAAKTMQPKPEFADKYVTFTVKVNKHFKKGDLTDSALYAEVNTYFDGEIEKLKASEESKIDNYIKKNNLQPMKTASGLQYVITEEGTGEKPVAGDTVEVNYTGTLIGSGDVFDTSIKEVAEKNKIYNAMRPYEPAKFAIGVRQVIPGWDEGLLLLPKGSKAKLIIPSQLGYGERGDMRGTIPPFAPLVFDIELIDILKPTAAADSTAQGTTAQ</sequence>
<keyword evidence="4 6" id="KW-0697">Rotamase</keyword>
<keyword evidence="10" id="KW-1185">Reference proteome</keyword>
<evidence type="ECO:0000313" key="10">
    <source>
        <dbReference type="Proteomes" id="UP000199577"/>
    </source>
</evidence>
<protein>
    <recommendedName>
        <fullName evidence="3 6">peptidylprolyl isomerase</fullName>
        <ecNumber evidence="3 6">5.2.1.8</ecNumber>
    </recommendedName>
</protein>
<dbReference type="EMBL" id="FOLL01000013">
    <property type="protein sequence ID" value="SFC52348.1"/>
    <property type="molecule type" value="Genomic_DNA"/>
</dbReference>
<dbReference type="PROSITE" id="PS51257">
    <property type="entry name" value="PROKAR_LIPOPROTEIN"/>
    <property type="match status" value="1"/>
</dbReference>
<evidence type="ECO:0000256" key="3">
    <source>
        <dbReference type="ARBA" id="ARBA00013194"/>
    </source>
</evidence>
<dbReference type="GO" id="GO:0003755">
    <property type="term" value="F:peptidyl-prolyl cis-trans isomerase activity"/>
    <property type="evidence" value="ECO:0007669"/>
    <property type="project" value="UniProtKB-KW"/>
</dbReference>
<comment type="similarity">
    <text evidence="2">Belongs to the FKBP-type PPIase family.</text>
</comment>
<evidence type="ECO:0000256" key="7">
    <source>
        <dbReference type="SAM" id="SignalP"/>
    </source>
</evidence>
<dbReference type="STRING" id="623281.SAMN05421747_11372"/>
<dbReference type="Pfam" id="PF00254">
    <property type="entry name" value="FKBP_C"/>
    <property type="match status" value="1"/>
</dbReference>
<evidence type="ECO:0000256" key="4">
    <source>
        <dbReference type="ARBA" id="ARBA00023110"/>
    </source>
</evidence>
<evidence type="ECO:0000256" key="6">
    <source>
        <dbReference type="PROSITE-ProRule" id="PRU00277"/>
    </source>
</evidence>
<evidence type="ECO:0000256" key="2">
    <source>
        <dbReference type="ARBA" id="ARBA00006577"/>
    </source>
</evidence>
<dbReference type="EC" id="5.2.1.8" evidence="3 6"/>
<feature type="domain" description="PPIase FKBP-type" evidence="8">
    <location>
        <begin position="205"/>
        <end position="308"/>
    </location>
</feature>
<dbReference type="PROSITE" id="PS50059">
    <property type="entry name" value="FKBP_PPIASE"/>
    <property type="match status" value="1"/>
</dbReference>
<dbReference type="PANTHER" id="PTHR43811">
    <property type="entry name" value="FKBP-TYPE PEPTIDYL-PROLYL CIS-TRANS ISOMERASE FKPA"/>
    <property type="match status" value="1"/>
</dbReference>
<dbReference type="AlphaFoldDB" id="A0A1I1K0R2"/>
<dbReference type="RefSeq" id="WP_090974170.1">
    <property type="nucleotide sequence ID" value="NZ_FOLL01000013.1"/>
</dbReference>
<organism evidence="9 10">
    <name type="scientific">Parapedobacter composti</name>
    <dbReference type="NCBI Taxonomy" id="623281"/>
    <lineage>
        <taxon>Bacteria</taxon>
        <taxon>Pseudomonadati</taxon>
        <taxon>Bacteroidota</taxon>
        <taxon>Sphingobacteriia</taxon>
        <taxon>Sphingobacteriales</taxon>
        <taxon>Sphingobacteriaceae</taxon>
        <taxon>Parapedobacter</taxon>
    </lineage>
</organism>
<feature type="chain" id="PRO_5011755788" description="peptidylprolyl isomerase" evidence="7">
    <location>
        <begin position="19"/>
        <end position="324"/>
    </location>
</feature>